<gene>
    <name evidence="9" type="ORF">SAMN05660841_04269</name>
</gene>
<keyword evidence="10" id="KW-1185">Reference proteome</keyword>
<evidence type="ECO:0000256" key="3">
    <source>
        <dbReference type="ARBA" id="ARBA00022452"/>
    </source>
</evidence>
<protein>
    <submittedName>
        <fullName evidence="9">TonB-linked outer membrane protein, SusC/RagA family</fullName>
    </submittedName>
</protein>
<dbReference type="InterPro" id="IPR023996">
    <property type="entry name" value="TonB-dep_OMP_SusC/RagA"/>
</dbReference>
<keyword evidence="6 7" id="KW-0998">Cell outer membrane</keyword>
<dbReference type="InterPro" id="IPR036942">
    <property type="entry name" value="Beta-barrel_TonB_sf"/>
</dbReference>
<dbReference type="InterPro" id="IPR008969">
    <property type="entry name" value="CarboxyPept-like_regulatory"/>
</dbReference>
<sequence>MNIPINYNGIAVHWHQFPARGGTIPFKLLITMKLFALYLLILCSCSFADVRAQKVSVDVKNARFQDVAFTIQKQTGYSFAISKRYVAMAKPVTMKMNEADLEKVLTSLFREQPFSYAIDGKIISLIDKPKTKTVGGIEAIDVLQQSIRGRVTNEKGEPMSGASVQVKGSSKTVRTNANGEFLITGVNENSILIISYLGYTSQELKVQKEMGTVVMVEQAGKLDELVINAGYYTVKDKERTGSISKITAKEISQQPVANPLAAMQGRMAGVHITQSSGTPGGGFDIQIRGRNSLRTEGNAPLYIVDGVPYTSQSISDYTLSSGVLSSGDVSPLNSINPDDIESIEVLKDADATAIYGSRGANGVVLITTKKGTTDAPQFSVSLNASVSNASRLMKLMNTEQYLQMRRSAYTNDGITDYPANAYDVNGTWNQNRYTDWQKEFIGNTAISQNSRFSVGGGSANTQYLFSAGYRKDETAYGGDFGYDRKNVMLQVNHISSDRKFSFNSNFNGALQKNKLMSTDLGRDIFMAPNAPELYLPDGSLNWEKNTFENPMAKLNSRYSSEISDLIGNASLDYQLTPVIKASLNGGITMGGSNEKRTRPSTMYNPAYGIKPEFSVLNTSNASRNGWIVEPKISGDLDLGNNSLSFIVGATVEERRNALLSHHGENFTSNYFIDNLSAAATQRITRDSETMYRYMAVYGRLNYTVKNRYILNVTSRRDGSSRFGANNRFANFGAVGGAWLFSREKILENSSWLSFGKLRGSYGTTGSDLIGDYQFLQVYSVDNSKYDNIPGIRPLKLYNPDFSWEKNRKMEVALELELFNAKVAPSVSWYRNRSSNQLVGIPLPATTGFNTLTGNLDAEVENTGWEFTLSTKNVSKGNFMWTTNFNISIPRNRLVAFPNLEQSAYASQYVVGRSVHIKKLYHFEGVDPEKGIYKFSDANNDGILNDEDRTALVDVGVRTFGGLQNTFRYKNWNFDFLWQFVVQKGYNALYGSPIAGIMYNLPVELTDSWTSDNTDAKYQRTTTGNMDVLQAFQRYKLSNAMISDASFLRLKNVNLQYRIPTTFFKGVTADVFLQAQNLFTITSYFGSDPETLSTYVPTMRTVSFGFNMNF</sequence>
<keyword evidence="5 7" id="KW-0472">Membrane</keyword>
<reference evidence="10" key="1">
    <citation type="submission" date="2017-02" db="EMBL/GenBank/DDBJ databases">
        <authorList>
            <person name="Varghese N."/>
            <person name="Submissions S."/>
        </authorList>
    </citation>
    <scope>NUCLEOTIDE SEQUENCE [LARGE SCALE GENOMIC DNA]</scope>
    <source>
        <strain evidence="10">DSM 24091</strain>
    </source>
</reference>
<dbReference type="NCBIfam" id="TIGR04057">
    <property type="entry name" value="SusC_RagA_signa"/>
    <property type="match status" value="1"/>
</dbReference>
<evidence type="ECO:0000256" key="1">
    <source>
        <dbReference type="ARBA" id="ARBA00004571"/>
    </source>
</evidence>
<accession>A0A1T5GQF7</accession>
<dbReference type="OrthoDB" id="9768177at2"/>
<evidence type="ECO:0000256" key="6">
    <source>
        <dbReference type="ARBA" id="ARBA00023237"/>
    </source>
</evidence>
<organism evidence="9 10">
    <name type="scientific">Sphingobacterium nematocida</name>
    <dbReference type="NCBI Taxonomy" id="1513896"/>
    <lineage>
        <taxon>Bacteria</taxon>
        <taxon>Pseudomonadati</taxon>
        <taxon>Bacteroidota</taxon>
        <taxon>Sphingobacteriia</taxon>
        <taxon>Sphingobacteriales</taxon>
        <taxon>Sphingobacteriaceae</taxon>
        <taxon>Sphingobacterium</taxon>
    </lineage>
</organism>
<keyword evidence="2 7" id="KW-0813">Transport</keyword>
<dbReference type="Gene3D" id="2.60.40.1120">
    <property type="entry name" value="Carboxypeptidase-like, regulatory domain"/>
    <property type="match status" value="1"/>
</dbReference>
<dbReference type="Pfam" id="PF13715">
    <property type="entry name" value="CarbopepD_reg_2"/>
    <property type="match status" value="1"/>
</dbReference>
<proteinExistence type="inferred from homology"/>
<name>A0A1T5GQF7_9SPHI</name>
<dbReference type="STRING" id="1513896.SAMN05660841_04269"/>
<dbReference type="RefSeq" id="WP_079645892.1">
    <property type="nucleotide sequence ID" value="NZ_FUZF01000030.1"/>
</dbReference>
<dbReference type="Proteomes" id="UP000190150">
    <property type="component" value="Unassembled WGS sequence"/>
</dbReference>
<dbReference type="EMBL" id="FUZF01000030">
    <property type="protein sequence ID" value="SKC10643.1"/>
    <property type="molecule type" value="Genomic_DNA"/>
</dbReference>
<dbReference type="Gene3D" id="2.170.130.10">
    <property type="entry name" value="TonB-dependent receptor, plug domain"/>
    <property type="match status" value="1"/>
</dbReference>
<evidence type="ECO:0000313" key="9">
    <source>
        <dbReference type="EMBL" id="SKC10643.1"/>
    </source>
</evidence>
<evidence type="ECO:0000256" key="7">
    <source>
        <dbReference type="PROSITE-ProRule" id="PRU01360"/>
    </source>
</evidence>
<evidence type="ECO:0000256" key="5">
    <source>
        <dbReference type="ARBA" id="ARBA00023136"/>
    </source>
</evidence>
<keyword evidence="4 7" id="KW-0812">Transmembrane</keyword>
<dbReference type="SUPFAM" id="SSF56935">
    <property type="entry name" value="Porins"/>
    <property type="match status" value="1"/>
</dbReference>
<dbReference type="GO" id="GO:0009279">
    <property type="term" value="C:cell outer membrane"/>
    <property type="evidence" value="ECO:0007669"/>
    <property type="project" value="UniProtKB-SubCell"/>
</dbReference>
<dbReference type="PROSITE" id="PS52016">
    <property type="entry name" value="TONB_DEPENDENT_REC_3"/>
    <property type="match status" value="1"/>
</dbReference>
<dbReference type="NCBIfam" id="TIGR04056">
    <property type="entry name" value="OMP_RagA_SusC"/>
    <property type="match status" value="1"/>
</dbReference>
<evidence type="ECO:0000256" key="2">
    <source>
        <dbReference type="ARBA" id="ARBA00022448"/>
    </source>
</evidence>
<comment type="subcellular location">
    <subcellularLocation>
        <location evidence="1 7">Cell outer membrane</location>
        <topology evidence="1 7">Multi-pass membrane protein</topology>
    </subcellularLocation>
</comment>
<dbReference type="InterPro" id="IPR039426">
    <property type="entry name" value="TonB-dep_rcpt-like"/>
</dbReference>
<dbReference type="Gene3D" id="2.40.170.20">
    <property type="entry name" value="TonB-dependent receptor, beta-barrel domain"/>
    <property type="match status" value="1"/>
</dbReference>
<dbReference type="SUPFAM" id="SSF49464">
    <property type="entry name" value="Carboxypeptidase regulatory domain-like"/>
    <property type="match status" value="1"/>
</dbReference>
<dbReference type="Pfam" id="PF07715">
    <property type="entry name" value="Plug"/>
    <property type="match status" value="1"/>
</dbReference>
<evidence type="ECO:0000259" key="8">
    <source>
        <dbReference type="Pfam" id="PF07715"/>
    </source>
</evidence>
<dbReference type="InterPro" id="IPR023997">
    <property type="entry name" value="TonB-dep_OMP_SusC/RagA_CS"/>
</dbReference>
<dbReference type="InterPro" id="IPR012910">
    <property type="entry name" value="Plug_dom"/>
</dbReference>
<comment type="similarity">
    <text evidence="7">Belongs to the TonB-dependent receptor family.</text>
</comment>
<keyword evidence="3 7" id="KW-1134">Transmembrane beta strand</keyword>
<evidence type="ECO:0000313" key="10">
    <source>
        <dbReference type="Proteomes" id="UP000190150"/>
    </source>
</evidence>
<feature type="domain" description="TonB-dependent receptor plug" evidence="8">
    <location>
        <begin position="237"/>
        <end position="363"/>
    </location>
</feature>
<evidence type="ECO:0000256" key="4">
    <source>
        <dbReference type="ARBA" id="ARBA00022692"/>
    </source>
</evidence>
<dbReference type="InterPro" id="IPR037066">
    <property type="entry name" value="Plug_dom_sf"/>
</dbReference>
<dbReference type="AlphaFoldDB" id="A0A1T5GQF7"/>